<sequence>MSGSSIFLTARAGGARPTAATRDCGRQGRSRNACTGRTRRRRMGRILGKGNKRAAPRTPDTGGQGEEAAAGQGAARTAHEARRHAQLPDRAGVAHGPARGKGRQRLSRGREDAAAATMAPDEGRRCGREEEGAPARCMMTDGGLEGGGERRSCLVRCMTGGADGGAAAWKREWPDGGMGLNCKIIKK</sequence>
<organism evidence="2 3">
    <name type="scientific">Panicum hallii var. hallii</name>
    <dbReference type="NCBI Taxonomy" id="1504633"/>
    <lineage>
        <taxon>Eukaryota</taxon>
        <taxon>Viridiplantae</taxon>
        <taxon>Streptophyta</taxon>
        <taxon>Embryophyta</taxon>
        <taxon>Tracheophyta</taxon>
        <taxon>Spermatophyta</taxon>
        <taxon>Magnoliopsida</taxon>
        <taxon>Liliopsida</taxon>
        <taxon>Poales</taxon>
        <taxon>Poaceae</taxon>
        <taxon>PACMAD clade</taxon>
        <taxon>Panicoideae</taxon>
        <taxon>Panicodae</taxon>
        <taxon>Paniceae</taxon>
        <taxon>Panicinae</taxon>
        <taxon>Panicum</taxon>
        <taxon>Panicum sect. Panicum</taxon>
    </lineage>
</organism>
<dbReference type="EMBL" id="CM009751">
    <property type="protein sequence ID" value="PUZ64149.1"/>
    <property type="molecule type" value="Genomic_DNA"/>
</dbReference>
<evidence type="ECO:0000313" key="2">
    <source>
        <dbReference type="EMBL" id="PUZ64149.1"/>
    </source>
</evidence>
<feature type="region of interest" description="Disordered" evidence="1">
    <location>
        <begin position="1"/>
        <end position="131"/>
    </location>
</feature>
<dbReference type="Proteomes" id="UP000244336">
    <property type="component" value="Chromosome 3"/>
</dbReference>
<gene>
    <name evidence="2" type="ORF">GQ55_3G120500</name>
</gene>
<feature type="compositionally biased region" description="Low complexity" evidence="1">
    <location>
        <begin position="9"/>
        <end position="22"/>
    </location>
</feature>
<dbReference type="Gramene" id="PUZ64149">
    <property type="protein sequence ID" value="PUZ64149"/>
    <property type="gene ID" value="GQ55_3G120500"/>
</dbReference>
<feature type="compositionally biased region" description="Low complexity" evidence="1">
    <location>
        <begin position="66"/>
        <end position="76"/>
    </location>
</feature>
<name>A0A2T7E8J8_9POAL</name>
<proteinExistence type="predicted"/>
<evidence type="ECO:0000313" key="3">
    <source>
        <dbReference type="Proteomes" id="UP000244336"/>
    </source>
</evidence>
<protein>
    <submittedName>
        <fullName evidence="2">Uncharacterized protein</fullName>
    </submittedName>
</protein>
<feature type="compositionally biased region" description="Basic and acidic residues" evidence="1">
    <location>
        <begin position="121"/>
        <end position="131"/>
    </location>
</feature>
<accession>A0A2T7E8J8</accession>
<reference evidence="2 3" key="1">
    <citation type="submission" date="2018-04" db="EMBL/GenBank/DDBJ databases">
        <title>WGS assembly of Panicum hallii var. hallii HAL2.</title>
        <authorList>
            <person name="Lovell J."/>
            <person name="Jenkins J."/>
            <person name="Lowry D."/>
            <person name="Mamidi S."/>
            <person name="Sreedasyam A."/>
            <person name="Weng X."/>
            <person name="Barry K."/>
            <person name="Bonette J."/>
            <person name="Campitelli B."/>
            <person name="Daum C."/>
            <person name="Gordon S."/>
            <person name="Gould B."/>
            <person name="Lipzen A."/>
            <person name="MacQueen A."/>
            <person name="Palacio-Mejia J."/>
            <person name="Plott C."/>
            <person name="Shakirov E."/>
            <person name="Shu S."/>
            <person name="Yoshinaga Y."/>
            <person name="Zane M."/>
            <person name="Rokhsar D."/>
            <person name="Grimwood J."/>
            <person name="Schmutz J."/>
            <person name="Juenger T."/>
        </authorList>
    </citation>
    <scope>NUCLEOTIDE SEQUENCE [LARGE SCALE GENOMIC DNA]</scope>
    <source>
        <strain evidence="3">cv. HAL2</strain>
    </source>
</reference>
<feature type="compositionally biased region" description="Basic residues" evidence="1">
    <location>
        <begin position="98"/>
        <end position="107"/>
    </location>
</feature>
<evidence type="ECO:0000256" key="1">
    <source>
        <dbReference type="SAM" id="MobiDB-lite"/>
    </source>
</evidence>
<feature type="compositionally biased region" description="Basic residues" evidence="1">
    <location>
        <begin position="37"/>
        <end position="55"/>
    </location>
</feature>
<keyword evidence="3" id="KW-1185">Reference proteome</keyword>
<dbReference type="AlphaFoldDB" id="A0A2T7E8J8"/>